<evidence type="ECO:0000256" key="1">
    <source>
        <dbReference type="SAM" id="MobiDB-lite"/>
    </source>
</evidence>
<feature type="region of interest" description="Disordered" evidence="1">
    <location>
        <begin position="19"/>
        <end position="49"/>
    </location>
</feature>
<sequence>MQRVTFIWTCIKINKRASPWSTLAASQPRGFPNPHRSGSRGRQGPAGRG</sequence>
<gene>
    <name evidence="2" type="ORF">AG1IA_10035</name>
</gene>
<proteinExistence type="predicted"/>
<dbReference type="Proteomes" id="UP000011668">
    <property type="component" value="Unassembled WGS sequence"/>
</dbReference>
<dbReference type="AlphaFoldDB" id="L8WDA1"/>
<name>L8WDA1_THACA</name>
<evidence type="ECO:0000313" key="3">
    <source>
        <dbReference type="Proteomes" id="UP000011668"/>
    </source>
</evidence>
<evidence type="ECO:0000313" key="2">
    <source>
        <dbReference type="EMBL" id="ELU35935.1"/>
    </source>
</evidence>
<comment type="caution">
    <text evidence="2">The sequence shown here is derived from an EMBL/GenBank/DDBJ whole genome shotgun (WGS) entry which is preliminary data.</text>
</comment>
<reference evidence="2 3" key="1">
    <citation type="journal article" date="2013" name="Nat. Commun.">
        <title>The evolution and pathogenic mechanisms of the rice sheath blight pathogen.</title>
        <authorList>
            <person name="Zheng A."/>
            <person name="Lin R."/>
            <person name="Xu L."/>
            <person name="Qin P."/>
            <person name="Tang C."/>
            <person name="Ai P."/>
            <person name="Zhang D."/>
            <person name="Liu Y."/>
            <person name="Sun Z."/>
            <person name="Feng H."/>
            <person name="Wang Y."/>
            <person name="Chen Y."/>
            <person name="Liang X."/>
            <person name="Fu R."/>
            <person name="Li Q."/>
            <person name="Zhang J."/>
            <person name="Yu X."/>
            <person name="Xie Z."/>
            <person name="Ding L."/>
            <person name="Guan P."/>
            <person name="Tang J."/>
            <person name="Liang Y."/>
            <person name="Wang S."/>
            <person name="Deng Q."/>
            <person name="Li S."/>
            <person name="Zhu J."/>
            <person name="Wang L."/>
            <person name="Liu H."/>
            <person name="Li P."/>
        </authorList>
    </citation>
    <scope>NUCLEOTIDE SEQUENCE [LARGE SCALE GENOMIC DNA]</scope>
    <source>
        <strain evidence="3">AG-1 IA</strain>
    </source>
</reference>
<dbReference type="HOGENOM" id="CLU_3143978_0_0_1"/>
<accession>L8WDA1</accession>
<keyword evidence="3" id="KW-1185">Reference proteome</keyword>
<organism evidence="2 3">
    <name type="scientific">Thanatephorus cucumeris (strain AG1-IA)</name>
    <name type="common">Rice sheath blight fungus</name>
    <name type="synonym">Rhizoctonia solani</name>
    <dbReference type="NCBI Taxonomy" id="983506"/>
    <lineage>
        <taxon>Eukaryota</taxon>
        <taxon>Fungi</taxon>
        <taxon>Dikarya</taxon>
        <taxon>Basidiomycota</taxon>
        <taxon>Agaricomycotina</taxon>
        <taxon>Agaricomycetes</taxon>
        <taxon>Cantharellales</taxon>
        <taxon>Ceratobasidiaceae</taxon>
        <taxon>Rhizoctonia</taxon>
        <taxon>Rhizoctonia solani AG-1</taxon>
    </lineage>
</organism>
<protein>
    <submittedName>
        <fullName evidence="2">Uncharacterized protein</fullName>
    </submittedName>
</protein>
<dbReference type="EMBL" id="AFRT01004815">
    <property type="protein sequence ID" value="ELU35935.1"/>
    <property type="molecule type" value="Genomic_DNA"/>
</dbReference>